<evidence type="ECO:0000313" key="2">
    <source>
        <dbReference type="Proteomes" id="UP000000814"/>
    </source>
</evidence>
<protein>
    <submittedName>
        <fullName evidence="1">Uncharacterized protein</fullName>
    </submittedName>
</protein>
<dbReference type="EMBL" id="AE001437">
    <property type="protein sequence ID" value="AAK79098.1"/>
    <property type="molecule type" value="Genomic_DNA"/>
</dbReference>
<gene>
    <name evidence="1" type="ordered locus">CA_C1125</name>
</gene>
<dbReference type="PIR" id="G97038">
    <property type="entry name" value="G97038"/>
</dbReference>
<dbReference type="Proteomes" id="UP000000814">
    <property type="component" value="Chromosome"/>
</dbReference>
<name>Q97JZ7_CLOAB</name>
<sequence length="153" mass="18013">MGITEDYASITKLLTNDLRLKTLMKIPTEDIDNYGKLVTEYFIEGKISYVPITKNDSCRIKFYAAPSLSTNNIFIKRETLVIEIYIPNEIDRDENNFFKRRGNKIVDRLIHLIHNKRVAQKLFLLENHNELPSSTPNYSRMFVQFLYKKVYGN</sequence>
<dbReference type="PATRIC" id="fig|272562.8.peg.1332"/>
<dbReference type="RefSeq" id="WP_010964439.1">
    <property type="nucleotide sequence ID" value="NC_003030.1"/>
</dbReference>
<accession>Q97JZ7</accession>
<dbReference type="STRING" id="272562.CA_C1125"/>
<dbReference type="GeneID" id="44997635"/>
<organism evidence="1 2">
    <name type="scientific">Clostridium acetobutylicum (strain ATCC 824 / DSM 792 / JCM 1419 / IAM 19013 / LMG 5710 / NBRC 13948 / NRRL B-527 / VKM B-1787 / 2291 / W)</name>
    <dbReference type="NCBI Taxonomy" id="272562"/>
    <lineage>
        <taxon>Bacteria</taxon>
        <taxon>Bacillati</taxon>
        <taxon>Bacillota</taxon>
        <taxon>Clostridia</taxon>
        <taxon>Eubacteriales</taxon>
        <taxon>Clostridiaceae</taxon>
        <taxon>Clostridium</taxon>
    </lineage>
</organism>
<proteinExistence type="predicted"/>
<evidence type="ECO:0000313" key="1">
    <source>
        <dbReference type="EMBL" id="AAK79098.1"/>
    </source>
</evidence>
<keyword evidence="2" id="KW-1185">Reference proteome</keyword>
<dbReference type="KEGG" id="cac:CA_C1125"/>
<dbReference type="AlphaFoldDB" id="Q97JZ7"/>
<reference evidence="1 2" key="1">
    <citation type="journal article" date="2001" name="J. Bacteriol.">
        <title>Genome sequence and comparative analysis of the solvent-producing bacterium Clostridium acetobutylicum.</title>
        <authorList>
            <person name="Nolling J."/>
            <person name="Breton G."/>
            <person name="Omelchenko M.V."/>
            <person name="Makarova K.S."/>
            <person name="Zeng Q."/>
            <person name="Gibson R."/>
            <person name="Lee H.M."/>
            <person name="Dubois J."/>
            <person name="Qiu D."/>
            <person name="Hitti J."/>
            <person name="Wolf Y.I."/>
            <person name="Tatusov R.L."/>
            <person name="Sabathe F."/>
            <person name="Doucette-Stamm L."/>
            <person name="Soucaille P."/>
            <person name="Daly M.J."/>
            <person name="Bennett G.N."/>
            <person name="Koonin E.V."/>
            <person name="Smith D.R."/>
        </authorList>
    </citation>
    <scope>NUCLEOTIDE SEQUENCE [LARGE SCALE GENOMIC DNA]</scope>
    <source>
        <strain evidence="2">ATCC 824 / DSM 792 / JCM 1419 / LMG 5710 / VKM B-1787</strain>
    </source>
</reference>
<dbReference type="HOGENOM" id="CLU_1710009_0_0_9"/>